<organism evidence="1 2">
    <name type="scientific">Gigaspora rosea</name>
    <dbReference type="NCBI Taxonomy" id="44941"/>
    <lineage>
        <taxon>Eukaryota</taxon>
        <taxon>Fungi</taxon>
        <taxon>Fungi incertae sedis</taxon>
        <taxon>Mucoromycota</taxon>
        <taxon>Glomeromycotina</taxon>
        <taxon>Glomeromycetes</taxon>
        <taxon>Diversisporales</taxon>
        <taxon>Gigasporaceae</taxon>
        <taxon>Gigaspora</taxon>
    </lineage>
</organism>
<protein>
    <recommendedName>
        <fullName evidence="3">RRM domain-containing protein</fullName>
    </recommendedName>
</protein>
<evidence type="ECO:0008006" key="3">
    <source>
        <dbReference type="Google" id="ProtNLM"/>
    </source>
</evidence>
<dbReference type="Proteomes" id="UP000266673">
    <property type="component" value="Unassembled WGS sequence"/>
</dbReference>
<comment type="caution">
    <text evidence="1">The sequence shown here is derived from an EMBL/GenBank/DDBJ whole genome shotgun (WGS) entry which is preliminary data.</text>
</comment>
<accession>A0A397W1X1</accession>
<evidence type="ECO:0000313" key="2">
    <source>
        <dbReference type="Proteomes" id="UP000266673"/>
    </source>
</evidence>
<gene>
    <name evidence="1" type="ORF">C2G38_2157082</name>
</gene>
<reference evidence="1 2" key="1">
    <citation type="submission" date="2018-06" db="EMBL/GenBank/DDBJ databases">
        <title>Comparative genomics reveals the genomic features of Rhizophagus irregularis, R. cerebriforme, R. diaphanum and Gigaspora rosea, and their symbiotic lifestyle signature.</title>
        <authorList>
            <person name="Morin E."/>
            <person name="San Clemente H."/>
            <person name="Chen E.C.H."/>
            <person name="De La Providencia I."/>
            <person name="Hainaut M."/>
            <person name="Kuo A."/>
            <person name="Kohler A."/>
            <person name="Murat C."/>
            <person name="Tang N."/>
            <person name="Roy S."/>
            <person name="Loubradou J."/>
            <person name="Henrissat B."/>
            <person name="Grigoriev I.V."/>
            <person name="Corradi N."/>
            <person name="Roux C."/>
            <person name="Martin F.M."/>
        </authorList>
    </citation>
    <scope>NUCLEOTIDE SEQUENCE [LARGE SCALE GENOMIC DNA]</scope>
    <source>
        <strain evidence="1 2">DAOM 194757</strain>
    </source>
</reference>
<dbReference type="AlphaFoldDB" id="A0A397W1X1"/>
<dbReference type="OrthoDB" id="2491014at2759"/>
<proteinExistence type="predicted"/>
<keyword evidence="2" id="KW-1185">Reference proteome</keyword>
<sequence length="299" mass="34809">MDTLKENKNLFKRKFFQITKAIEKYDHISYKQSAHQEISKEESKFIDQDVSKCDETTIKYKENSHIEKLKPEPNLNGESTKQDTYKRKNLLAQYLATEKTELIKQECGTLDYRIKEILNQNGSKLSNPIPSEGGQDQYTEQNNSLHTTKMKNSNIDIETKSIPETITTTKRKTKSALIKINTSIDSRLKALKTSWVIQFEKDKILRITPEEFKEDILLERREHRLSISNLPRTASESALVGQLIFIKAKPVYISSNSNSNQCKQATIYFESKEDLRNAAKKTVYYYNTKLEWVSRFSEE</sequence>
<dbReference type="EMBL" id="QKWP01000056">
    <property type="protein sequence ID" value="RIB28755.1"/>
    <property type="molecule type" value="Genomic_DNA"/>
</dbReference>
<evidence type="ECO:0000313" key="1">
    <source>
        <dbReference type="EMBL" id="RIB28755.1"/>
    </source>
</evidence>
<name>A0A397W1X1_9GLOM</name>